<feature type="compositionally biased region" description="Polar residues" evidence="7">
    <location>
        <begin position="357"/>
        <end position="366"/>
    </location>
</feature>
<dbReference type="AlphaFoldDB" id="A0A4E0RJ45"/>
<dbReference type="GO" id="GO:0042058">
    <property type="term" value="P:regulation of epidermal growth factor receptor signaling pathway"/>
    <property type="evidence" value="ECO:0007669"/>
    <property type="project" value="TreeGrafter"/>
</dbReference>
<dbReference type="GO" id="GO:0005789">
    <property type="term" value="C:endoplasmic reticulum membrane"/>
    <property type="evidence" value="ECO:0007669"/>
    <property type="project" value="UniProtKB-SubCell"/>
</dbReference>
<dbReference type="InterPro" id="IPR022764">
    <property type="entry name" value="Peptidase_S54_rhomboid_dom"/>
</dbReference>
<evidence type="ECO:0000256" key="1">
    <source>
        <dbReference type="ARBA" id="ARBA00004477"/>
    </source>
</evidence>
<dbReference type="PANTHER" id="PTHR45965:SF3">
    <property type="entry name" value="INACTIVE RHOMBOID PROTEIN 1"/>
    <property type="match status" value="1"/>
</dbReference>
<keyword evidence="5 8" id="KW-1133">Transmembrane helix</keyword>
<feature type="transmembrane region" description="Helical" evidence="8">
    <location>
        <begin position="519"/>
        <end position="538"/>
    </location>
</feature>
<keyword evidence="4" id="KW-0256">Endoplasmic reticulum</keyword>
<feature type="domain" description="Peptidase S54 rhomboid" evidence="9">
    <location>
        <begin position="464"/>
        <end position="537"/>
    </location>
</feature>
<dbReference type="PANTHER" id="PTHR45965">
    <property type="entry name" value="INACTIVE RHOMBOID PROTEIN"/>
    <property type="match status" value="1"/>
</dbReference>
<dbReference type="Proteomes" id="UP000230066">
    <property type="component" value="Unassembled WGS sequence"/>
</dbReference>
<keyword evidence="3 8" id="KW-0812">Transmembrane</keyword>
<keyword evidence="6 8" id="KW-0472">Membrane</keyword>
<feature type="transmembrane region" description="Helical" evidence="8">
    <location>
        <begin position="228"/>
        <end position="249"/>
    </location>
</feature>
<evidence type="ECO:0000256" key="6">
    <source>
        <dbReference type="ARBA" id="ARBA00023136"/>
    </source>
</evidence>
<organism evidence="10 11">
    <name type="scientific">Fasciola hepatica</name>
    <name type="common">Liver fluke</name>
    <dbReference type="NCBI Taxonomy" id="6192"/>
    <lineage>
        <taxon>Eukaryota</taxon>
        <taxon>Metazoa</taxon>
        <taxon>Spiralia</taxon>
        <taxon>Lophotrochozoa</taxon>
        <taxon>Platyhelminthes</taxon>
        <taxon>Trematoda</taxon>
        <taxon>Digenea</taxon>
        <taxon>Plagiorchiida</taxon>
        <taxon>Echinostomata</taxon>
        <taxon>Echinostomatoidea</taxon>
        <taxon>Fasciolidae</taxon>
        <taxon>Fasciola</taxon>
    </lineage>
</organism>
<comment type="caution">
    <text evidence="10">The sequence shown here is derived from an EMBL/GenBank/DDBJ whole genome shotgun (WGS) entry which is preliminary data.</text>
</comment>
<dbReference type="Pfam" id="PF01694">
    <property type="entry name" value="Rhomboid"/>
    <property type="match status" value="1"/>
</dbReference>
<protein>
    <recommendedName>
        <fullName evidence="9">Peptidase S54 rhomboid domain-containing protein</fullName>
    </recommendedName>
</protein>
<evidence type="ECO:0000256" key="3">
    <source>
        <dbReference type="ARBA" id="ARBA00022692"/>
    </source>
</evidence>
<dbReference type="InterPro" id="IPR035952">
    <property type="entry name" value="Rhomboid-like_sf"/>
</dbReference>
<evidence type="ECO:0000259" key="9">
    <source>
        <dbReference type="Pfam" id="PF01694"/>
    </source>
</evidence>
<proteinExistence type="inferred from homology"/>
<keyword evidence="11" id="KW-1185">Reference proteome</keyword>
<evidence type="ECO:0000256" key="4">
    <source>
        <dbReference type="ARBA" id="ARBA00022824"/>
    </source>
</evidence>
<evidence type="ECO:0000256" key="2">
    <source>
        <dbReference type="ARBA" id="ARBA00009045"/>
    </source>
</evidence>
<dbReference type="EMBL" id="JXXN02000908">
    <property type="protein sequence ID" value="THD25994.1"/>
    <property type="molecule type" value="Genomic_DNA"/>
</dbReference>
<name>A0A4E0RJ45_FASHE</name>
<evidence type="ECO:0000256" key="8">
    <source>
        <dbReference type="SAM" id="Phobius"/>
    </source>
</evidence>
<evidence type="ECO:0000256" key="5">
    <source>
        <dbReference type="ARBA" id="ARBA00022989"/>
    </source>
</evidence>
<comment type="subcellular location">
    <subcellularLocation>
        <location evidence="1">Endoplasmic reticulum membrane</location>
        <topology evidence="1">Multi-pass membrane protein</topology>
    </subcellularLocation>
</comment>
<dbReference type="GO" id="GO:0004252">
    <property type="term" value="F:serine-type endopeptidase activity"/>
    <property type="evidence" value="ECO:0007669"/>
    <property type="project" value="InterPro"/>
</dbReference>
<feature type="transmembrane region" description="Helical" evidence="8">
    <location>
        <begin position="493"/>
        <end position="513"/>
    </location>
</feature>
<reference evidence="10" key="1">
    <citation type="submission" date="2019-03" db="EMBL/GenBank/DDBJ databases">
        <title>Improved annotation for the trematode Fasciola hepatica.</title>
        <authorList>
            <person name="Choi Y.-J."/>
            <person name="Martin J."/>
            <person name="Mitreva M."/>
        </authorList>
    </citation>
    <scope>NUCLEOTIDE SEQUENCE [LARGE SCALE GENOMIC DNA]</scope>
</reference>
<feature type="region of interest" description="Disordered" evidence="7">
    <location>
        <begin position="357"/>
        <end position="386"/>
    </location>
</feature>
<evidence type="ECO:0000313" key="11">
    <source>
        <dbReference type="Proteomes" id="UP000230066"/>
    </source>
</evidence>
<evidence type="ECO:0000313" key="10">
    <source>
        <dbReference type="EMBL" id="THD25994.1"/>
    </source>
</evidence>
<gene>
    <name evidence="10" type="ORF">D915_003088</name>
</gene>
<dbReference type="SUPFAM" id="SSF144091">
    <property type="entry name" value="Rhomboid-like"/>
    <property type="match status" value="1"/>
</dbReference>
<dbReference type="InterPro" id="IPR051512">
    <property type="entry name" value="Inactive_Rhomboid"/>
</dbReference>
<evidence type="ECO:0000256" key="7">
    <source>
        <dbReference type="SAM" id="MobiDB-lite"/>
    </source>
</evidence>
<dbReference type="GO" id="GO:0050708">
    <property type="term" value="P:regulation of protein secretion"/>
    <property type="evidence" value="ECO:0007669"/>
    <property type="project" value="TreeGrafter"/>
</dbReference>
<comment type="similarity">
    <text evidence="2">Belongs to the peptidase S54 family.</text>
</comment>
<sequence length="652" mass="73451">MESPATSSQGSSRKGVWSFDGIKRKSLSLLRLNEDPDDAQERRLQYMRCYGDLKPQYLPQYDFTPTRTPVVETILLCFTVYCAVSFVQSSSRLLTLSLHHLLFTPRSVSFFKLRFLSAPEGAPRLQPIPEGNPGVARSLCSGDFSEEDQLQQVVMGLCGTESEEKTSNVSARSHTMAESPAVEPATESLLQPQSYSIRLGKSPSTTRKRFRLIKSCLPKPMTDHRPLFTYWITTLQIGLFLASLLLYGISPVGQSFKTRFISKVSLPNGTHTEVCWPEPENYFLGPREADLIRLGARYPPCMRHDPKLHEQFVQSQIARDQSSGCCLFTRQSKCYQTQKQYCSGPDTEWLTNPGPNESSFSSTVTVRHNEAPVTDRPTDQSNSRTTRVKLGPVCGLDPKFCLSPRTSPLMPWSIHDVTKWPVNCLEKTCGMLPFANGRYPDQFYRVLTALFIHKGGNYKARGKVETGPTSSIVALWTFRLIHLLFYTQPVDRFRLVLCKHLTILLGVFLFGLLPWLDNFANLGGLISGVLSSFVLLPYPRLCFSFLPEPIGAGDRLLQDSPVSPVSPSFIHSSSLSCSNMTKSVPRRRIPVELICFAFWLTFVTGLVFLFYFSGVLRCEWCSYFTCVPIALNLCDSFRPYLNPPDICSTQTW</sequence>
<feature type="transmembrane region" description="Helical" evidence="8">
    <location>
        <begin position="589"/>
        <end position="612"/>
    </location>
</feature>
<accession>A0A4E0RJ45</accession>